<evidence type="ECO:0000256" key="5">
    <source>
        <dbReference type="RuleBase" id="RU361277"/>
    </source>
</evidence>
<proteinExistence type="inferred from homology"/>
<dbReference type="SUPFAM" id="SSF50129">
    <property type="entry name" value="GroES-like"/>
    <property type="match status" value="1"/>
</dbReference>
<dbReference type="SUPFAM" id="SSF51735">
    <property type="entry name" value="NAD(P)-binding Rossmann-fold domains"/>
    <property type="match status" value="1"/>
</dbReference>
<reference evidence="7" key="1">
    <citation type="journal article" date="2014" name="Int. J. Syst. Evol. Microbiol.">
        <title>Complete genome sequence of Corynebacterium casei LMG S-19264T (=DSM 44701T), isolated from a smear-ripened cheese.</title>
        <authorList>
            <consortium name="US DOE Joint Genome Institute (JGI-PGF)"/>
            <person name="Walter F."/>
            <person name="Albersmeier A."/>
            <person name="Kalinowski J."/>
            <person name="Ruckert C."/>
        </authorList>
    </citation>
    <scope>NUCLEOTIDE SEQUENCE</scope>
    <source>
        <strain evidence="7">CGMCC 1.15447</strain>
    </source>
</reference>
<evidence type="ECO:0000313" key="7">
    <source>
        <dbReference type="EMBL" id="GGA75756.1"/>
    </source>
</evidence>
<reference evidence="7" key="2">
    <citation type="submission" date="2020-09" db="EMBL/GenBank/DDBJ databases">
        <authorList>
            <person name="Sun Q."/>
            <person name="Zhou Y."/>
        </authorList>
    </citation>
    <scope>NUCLEOTIDE SEQUENCE</scope>
    <source>
        <strain evidence="7">CGMCC 1.15447</strain>
    </source>
</reference>
<dbReference type="InterPro" id="IPR020843">
    <property type="entry name" value="ER"/>
</dbReference>
<evidence type="ECO:0000313" key="8">
    <source>
        <dbReference type="Proteomes" id="UP000648801"/>
    </source>
</evidence>
<evidence type="ECO:0000256" key="4">
    <source>
        <dbReference type="ARBA" id="ARBA00023002"/>
    </source>
</evidence>
<dbReference type="GO" id="GO:0008270">
    <property type="term" value="F:zinc ion binding"/>
    <property type="evidence" value="ECO:0007669"/>
    <property type="project" value="InterPro"/>
</dbReference>
<organism evidence="7 8">
    <name type="scientific">Edaphobacter acidisoli</name>
    <dbReference type="NCBI Taxonomy" id="2040573"/>
    <lineage>
        <taxon>Bacteria</taxon>
        <taxon>Pseudomonadati</taxon>
        <taxon>Acidobacteriota</taxon>
        <taxon>Terriglobia</taxon>
        <taxon>Terriglobales</taxon>
        <taxon>Acidobacteriaceae</taxon>
        <taxon>Edaphobacter</taxon>
    </lineage>
</organism>
<evidence type="ECO:0000256" key="2">
    <source>
        <dbReference type="ARBA" id="ARBA00022723"/>
    </source>
</evidence>
<comment type="similarity">
    <text evidence="5">Belongs to the zinc-containing alcohol dehydrogenase family.</text>
</comment>
<gene>
    <name evidence="7" type="ORF">GCM10011507_28910</name>
</gene>
<dbReference type="Proteomes" id="UP000648801">
    <property type="component" value="Unassembled WGS sequence"/>
</dbReference>
<comment type="cofactor">
    <cofactor evidence="1 5">
        <name>Zn(2+)</name>
        <dbReference type="ChEBI" id="CHEBI:29105"/>
    </cofactor>
</comment>
<accession>A0A916RXP2</accession>
<dbReference type="EMBL" id="BMJB01000002">
    <property type="protein sequence ID" value="GGA75756.1"/>
    <property type="molecule type" value="Genomic_DNA"/>
</dbReference>
<dbReference type="GO" id="GO:0008106">
    <property type="term" value="F:alcohol dehydrogenase (NADP+) activity"/>
    <property type="evidence" value="ECO:0007669"/>
    <property type="project" value="UniProtKB-ARBA"/>
</dbReference>
<evidence type="ECO:0000256" key="3">
    <source>
        <dbReference type="ARBA" id="ARBA00022833"/>
    </source>
</evidence>
<dbReference type="SMART" id="SM00829">
    <property type="entry name" value="PKS_ER"/>
    <property type="match status" value="1"/>
</dbReference>
<dbReference type="Pfam" id="PF00107">
    <property type="entry name" value="ADH_zinc_N"/>
    <property type="match status" value="1"/>
</dbReference>
<feature type="domain" description="Enoyl reductase (ER)" evidence="6">
    <location>
        <begin position="9"/>
        <end position="341"/>
    </location>
</feature>
<keyword evidence="2 5" id="KW-0479">Metal-binding</keyword>
<dbReference type="CDD" id="cd05283">
    <property type="entry name" value="CAD1"/>
    <property type="match status" value="1"/>
</dbReference>
<dbReference type="InterPro" id="IPR029752">
    <property type="entry name" value="D-isomer_DH_CS1"/>
</dbReference>
<protein>
    <submittedName>
        <fullName evidence="7">Zinc-binding dehydrogenase</fullName>
    </submittedName>
</protein>
<dbReference type="PANTHER" id="PTHR42683">
    <property type="entry name" value="ALDEHYDE REDUCTASE"/>
    <property type="match status" value="1"/>
</dbReference>
<comment type="caution">
    <text evidence="7">The sequence shown here is derived from an EMBL/GenBank/DDBJ whole genome shotgun (WGS) entry which is preliminary data.</text>
</comment>
<keyword evidence="8" id="KW-1185">Reference proteome</keyword>
<evidence type="ECO:0000259" key="6">
    <source>
        <dbReference type="SMART" id="SM00829"/>
    </source>
</evidence>
<dbReference type="InterPro" id="IPR013154">
    <property type="entry name" value="ADH-like_N"/>
</dbReference>
<dbReference type="RefSeq" id="WP_188760222.1">
    <property type="nucleotide sequence ID" value="NZ_BMJB01000002.1"/>
</dbReference>
<dbReference type="InterPro" id="IPR011032">
    <property type="entry name" value="GroES-like_sf"/>
</dbReference>
<dbReference type="InterPro" id="IPR047109">
    <property type="entry name" value="CAD-like"/>
</dbReference>
<sequence>MLKSHGYAALAKKSSLVPYSFERRDPGPNDVVVEIAYSGICHSDIHQVNGDWGNEIFPMVPGHEIVGRVAKAGAAVKKFKEGDLAGVGVMVDTCRVCEACKASLEPYCTKGMVGTYNARGYDGELMYGGYSNNIVVDERYVHTISPKLDLAAVAPLLCAGITTYSPLRHWGAGPGKKVGIVGLGGLGHMALKFAHSFGAHVVQFTTSESKAADAKRLGADEVVVSKDPDAMAKQTGTFDFVLDCVAAPHDMNAYLDLLRLNGTLCSVGLPETPLTVAPFAILKNRRSLAGSMIGGMTETQEMLDYCADHGIVSDIELTPITKLAEAYERVLKGDVKYRFVIDMATLGK</sequence>
<dbReference type="AlphaFoldDB" id="A0A916RXP2"/>
<dbReference type="PROSITE" id="PS00065">
    <property type="entry name" value="D_2_HYDROXYACID_DH_1"/>
    <property type="match status" value="1"/>
</dbReference>
<dbReference type="InterPro" id="IPR002328">
    <property type="entry name" value="ADH_Zn_CS"/>
</dbReference>
<dbReference type="Gene3D" id="3.90.180.10">
    <property type="entry name" value="Medium-chain alcohol dehydrogenases, catalytic domain"/>
    <property type="match status" value="1"/>
</dbReference>
<dbReference type="PROSITE" id="PS00059">
    <property type="entry name" value="ADH_ZINC"/>
    <property type="match status" value="1"/>
</dbReference>
<dbReference type="Gene3D" id="3.40.50.720">
    <property type="entry name" value="NAD(P)-binding Rossmann-like Domain"/>
    <property type="match status" value="1"/>
</dbReference>
<keyword evidence="3 5" id="KW-0862">Zinc</keyword>
<dbReference type="InterPro" id="IPR013149">
    <property type="entry name" value="ADH-like_C"/>
</dbReference>
<dbReference type="InterPro" id="IPR036291">
    <property type="entry name" value="NAD(P)-bd_dom_sf"/>
</dbReference>
<dbReference type="Pfam" id="PF08240">
    <property type="entry name" value="ADH_N"/>
    <property type="match status" value="1"/>
</dbReference>
<name>A0A916RXP2_9BACT</name>
<evidence type="ECO:0000256" key="1">
    <source>
        <dbReference type="ARBA" id="ARBA00001947"/>
    </source>
</evidence>
<dbReference type="FunFam" id="3.40.50.720:FF:000022">
    <property type="entry name" value="Cinnamyl alcohol dehydrogenase"/>
    <property type="match status" value="1"/>
</dbReference>
<keyword evidence="4" id="KW-0560">Oxidoreductase</keyword>